<organism evidence="1 2">
    <name type="scientific">Digitaria exilis</name>
    <dbReference type="NCBI Taxonomy" id="1010633"/>
    <lineage>
        <taxon>Eukaryota</taxon>
        <taxon>Viridiplantae</taxon>
        <taxon>Streptophyta</taxon>
        <taxon>Embryophyta</taxon>
        <taxon>Tracheophyta</taxon>
        <taxon>Spermatophyta</taxon>
        <taxon>Magnoliopsida</taxon>
        <taxon>Liliopsida</taxon>
        <taxon>Poales</taxon>
        <taxon>Poaceae</taxon>
        <taxon>PACMAD clade</taxon>
        <taxon>Panicoideae</taxon>
        <taxon>Panicodae</taxon>
        <taxon>Paniceae</taxon>
        <taxon>Anthephorinae</taxon>
        <taxon>Digitaria</taxon>
    </lineage>
</organism>
<sequence length="158" mass="16133">MVMPSYAGMLARGGRPDAYTFPSLLKAVAYAGRPRGGVLAGGSAPAACLSSGWSASPTLRVRWSPLTRPPAAARGLLDACGQAVRGVVPLVRGHGEFRLHAHVCLGAVGLTEGKGLAARVAGAQAPRGEWGVAGPEGGERAGRYVCLVRRHGLSLEGV</sequence>
<evidence type="ECO:0000313" key="1">
    <source>
        <dbReference type="EMBL" id="KAF8663114.1"/>
    </source>
</evidence>
<dbReference type="EMBL" id="JACEFO010002379">
    <property type="protein sequence ID" value="KAF8663114.1"/>
    <property type="molecule type" value="Genomic_DNA"/>
</dbReference>
<dbReference type="AlphaFoldDB" id="A0A835AMQ7"/>
<keyword evidence="2" id="KW-1185">Reference proteome</keyword>
<gene>
    <name evidence="1" type="ORF">HU200_055713</name>
</gene>
<accession>A0A835AMQ7</accession>
<proteinExistence type="predicted"/>
<protein>
    <submittedName>
        <fullName evidence="1">Uncharacterized protein</fullName>
    </submittedName>
</protein>
<name>A0A835AMQ7_9POAL</name>
<reference evidence="1" key="1">
    <citation type="submission" date="2020-07" db="EMBL/GenBank/DDBJ databases">
        <title>Genome sequence and genetic diversity analysis of an under-domesticated orphan crop, white fonio (Digitaria exilis).</title>
        <authorList>
            <person name="Bennetzen J.L."/>
            <person name="Chen S."/>
            <person name="Ma X."/>
            <person name="Wang X."/>
            <person name="Yssel A.E.J."/>
            <person name="Chaluvadi S.R."/>
            <person name="Johnson M."/>
            <person name="Gangashetty P."/>
            <person name="Hamidou F."/>
            <person name="Sanogo M.D."/>
            <person name="Zwaenepoel A."/>
            <person name="Wallace J."/>
            <person name="Van De Peer Y."/>
            <person name="Van Deynze A."/>
        </authorList>
    </citation>
    <scope>NUCLEOTIDE SEQUENCE</scope>
    <source>
        <tissue evidence="1">Leaves</tissue>
    </source>
</reference>
<evidence type="ECO:0000313" key="2">
    <source>
        <dbReference type="Proteomes" id="UP000636709"/>
    </source>
</evidence>
<comment type="caution">
    <text evidence="1">The sequence shown here is derived from an EMBL/GenBank/DDBJ whole genome shotgun (WGS) entry which is preliminary data.</text>
</comment>
<dbReference type="Proteomes" id="UP000636709">
    <property type="component" value="Unassembled WGS sequence"/>
</dbReference>